<sequence length="191" mass="20792">MTDPSTDTDAPPAVPAWLAAAEAAYQEQHIDTLAQGLLRARRHADLINARLAELGIEPIEAAGVDDRGNLKPARLTEPAFEPHAYYEVRAAWSEDDKEVELHTADWEEDSPTFGRVCLLNSIADVAAARREWPKLPAPRRDYGLEAVRAMDSLNPDHLNKAEAEAIATAINGTTAALLHLADVIARTNSTV</sequence>
<reference evidence="1" key="1">
    <citation type="submission" date="2021-01" db="EMBL/GenBank/DDBJ databases">
        <title>WGS of actinomycetes isolated from Thailand.</title>
        <authorList>
            <person name="Thawai C."/>
        </authorList>
    </citation>
    <scope>NUCLEOTIDE SEQUENCE</scope>
    <source>
        <strain evidence="1">RCU-197</strain>
    </source>
</reference>
<keyword evidence="2" id="KW-1185">Reference proteome</keyword>
<protein>
    <submittedName>
        <fullName evidence="1">Uncharacterized protein</fullName>
    </submittedName>
</protein>
<proteinExistence type="predicted"/>
<organism evidence="1 2">
    <name type="scientific">Streptomyces actinomycinicus</name>
    <dbReference type="NCBI Taxonomy" id="1695166"/>
    <lineage>
        <taxon>Bacteria</taxon>
        <taxon>Bacillati</taxon>
        <taxon>Actinomycetota</taxon>
        <taxon>Actinomycetes</taxon>
        <taxon>Kitasatosporales</taxon>
        <taxon>Streptomycetaceae</taxon>
        <taxon>Streptomyces</taxon>
    </lineage>
</organism>
<comment type="caution">
    <text evidence="1">The sequence shown here is derived from an EMBL/GenBank/DDBJ whole genome shotgun (WGS) entry which is preliminary data.</text>
</comment>
<name>A0A937EQZ3_9ACTN</name>
<accession>A0A937EQZ3</accession>
<gene>
    <name evidence="1" type="ORF">JK359_33485</name>
</gene>
<dbReference type="Proteomes" id="UP000661858">
    <property type="component" value="Unassembled WGS sequence"/>
</dbReference>
<dbReference type="EMBL" id="JAERRK010000025">
    <property type="protein sequence ID" value="MBL1086820.1"/>
    <property type="molecule type" value="Genomic_DNA"/>
</dbReference>
<dbReference type="AlphaFoldDB" id="A0A937EQZ3"/>
<evidence type="ECO:0000313" key="1">
    <source>
        <dbReference type="EMBL" id="MBL1086820.1"/>
    </source>
</evidence>
<evidence type="ECO:0000313" key="2">
    <source>
        <dbReference type="Proteomes" id="UP000661858"/>
    </source>
</evidence>
<dbReference type="RefSeq" id="WP_201843370.1">
    <property type="nucleotide sequence ID" value="NZ_JAERRK010000025.1"/>
</dbReference>